<dbReference type="InterPro" id="IPR036097">
    <property type="entry name" value="HisK_dim/P_sf"/>
</dbReference>
<dbReference type="SUPFAM" id="SSF55874">
    <property type="entry name" value="ATPase domain of HSP90 chaperone/DNA topoisomerase II/histidine kinase"/>
    <property type="match status" value="1"/>
</dbReference>
<feature type="domain" description="PAC" evidence="12">
    <location>
        <begin position="208"/>
        <end position="259"/>
    </location>
</feature>
<dbReference type="PANTHER" id="PTHR43065">
    <property type="entry name" value="SENSOR HISTIDINE KINASE"/>
    <property type="match status" value="1"/>
</dbReference>
<dbReference type="CDD" id="cd00130">
    <property type="entry name" value="PAS"/>
    <property type="match status" value="1"/>
</dbReference>
<evidence type="ECO:0000256" key="7">
    <source>
        <dbReference type="ARBA" id="ARBA00022840"/>
    </source>
</evidence>
<organism evidence="13 14">
    <name type="scientific">Candidatus Jettenia caeni</name>
    <dbReference type="NCBI Taxonomy" id="247490"/>
    <lineage>
        <taxon>Bacteria</taxon>
        <taxon>Pseudomonadati</taxon>
        <taxon>Planctomycetota</taxon>
        <taxon>Candidatus Brocadiia</taxon>
        <taxon>Candidatus Brocadiales</taxon>
        <taxon>Candidatus Brocadiaceae</taxon>
        <taxon>Candidatus Jettenia</taxon>
    </lineage>
</organism>
<feature type="region of interest" description="Disordered" evidence="10">
    <location>
        <begin position="34"/>
        <end position="56"/>
    </location>
</feature>
<dbReference type="InterPro" id="IPR003594">
    <property type="entry name" value="HATPase_dom"/>
</dbReference>
<dbReference type="Pfam" id="PF00512">
    <property type="entry name" value="HisKA"/>
    <property type="match status" value="1"/>
</dbReference>
<dbReference type="InterPro" id="IPR005467">
    <property type="entry name" value="His_kinase_dom"/>
</dbReference>
<dbReference type="SMART" id="SM00388">
    <property type="entry name" value="HisKA"/>
    <property type="match status" value="1"/>
</dbReference>
<dbReference type="InterPro" id="IPR003661">
    <property type="entry name" value="HisK_dim/P_dom"/>
</dbReference>
<evidence type="ECO:0000259" key="12">
    <source>
        <dbReference type="PROSITE" id="PS50113"/>
    </source>
</evidence>
<evidence type="ECO:0000256" key="5">
    <source>
        <dbReference type="ARBA" id="ARBA00022741"/>
    </source>
</evidence>
<accession>I3IN74</accession>
<keyword evidence="8" id="KW-0902">Two-component regulatory system</keyword>
<proteinExistence type="predicted"/>
<feature type="domain" description="PAC" evidence="12">
    <location>
        <begin position="331"/>
        <end position="384"/>
    </location>
</feature>
<evidence type="ECO:0000256" key="3">
    <source>
        <dbReference type="ARBA" id="ARBA00022553"/>
    </source>
</evidence>
<dbReference type="InterPro" id="IPR000014">
    <property type="entry name" value="PAS"/>
</dbReference>
<dbReference type="PROSITE" id="PS50113">
    <property type="entry name" value="PAC"/>
    <property type="match status" value="2"/>
</dbReference>
<dbReference type="GO" id="GO:0005524">
    <property type="term" value="F:ATP binding"/>
    <property type="evidence" value="ECO:0007669"/>
    <property type="project" value="UniProtKB-KW"/>
</dbReference>
<dbReference type="EC" id="2.7.13.3" evidence="2"/>
<dbReference type="PANTHER" id="PTHR43065:SF10">
    <property type="entry name" value="PEROXIDE STRESS-ACTIVATED HISTIDINE KINASE MAK3"/>
    <property type="match status" value="1"/>
</dbReference>
<dbReference type="AlphaFoldDB" id="I3IN74"/>
<comment type="caution">
    <text evidence="13">The sequence shown here is derived from an EMBL/GenBank/DDBJ whole genome shotgun (WGS) entry which is preliminary data.</text>
</comment>
<evidence type="ECO:0000313" key="13">
    <source>
        <dbReference type="EMBL" id="GAB63169.1"/>
    </source>
</evidence>
<dbReference type="Pfam" id="PF13426">
    <property type="entry name" value="PAS_9"/>
    <property type="match status" value="1"/>
</dbReference>
<dbReference type="NCBIfam" id="TIGR00229">
    <property type="entry name" value="sensory_box"/>
    <property type="match status" value="2"/>
</dbReference>
<dbReference type="InterPro" id="IPR035965">
    <property type="entry name" value="PAS-like_dom_sf"/>
</dbReference>
<dbReference type="Pfam" id="PF08448">
    <property type="entry name" value="PAS_4"/>
    <property type="match status" value="1"/>
</dbReference>
<dbReference type="PRINTS" id="PR00344">
    <property type="entry name" value="BCTRLSENSOR"/>
</dbReference>
<protein>
    <recommendedName>
        <fullName evidence="2">histidine kinase</fullName>
        <ecNumber evidence="2">2.7.13.3</ecNumber>
    </recommendedName>
</protein>
<evidence type="ECO:0000256" key="10">
    <source>
        <dbReference type="SAM" id="MobiDB-lite"/>
    </source>
</evidence>
<dbReference type="eggNOG" id="COG4191">
    <property type="taxonomic scope" value="Bacteria"/>
</dbReference>
<feature type="domain" description="Histidine kinase" evidence="11">
    <location>
        <begin position="397"/>
        <end position="618"/>
    </location>
</feature>
<dbReference type="InterPro" id="IPR013656">
    <property type="entry name" value="PAS_4"/>
</dbReference>
<evidence type="ECO:0000256" key="9">
    <source>
        <dbReference type="SAM" id="Coils"/>
    </source>
</evidence>
<evidence type="ECO:0000256" key="1">
    <source>
        <dbReference type="ARBA" id="ARBA00000085"/>
    </source>
</evidence>
<feature type="coiled-coil region" evidence="9">
    <location>
        <begin position="71"/>
        <end position="138"/>
    </location>
</feature>
<keyword evidence="7" id="KW-0067">ATP-binding</keyword>
<comment type="catalytic activity">
    <reaction evidence="1">
        <text>ATP + protein L-histidine = ADP + protein N-phospho-L-histidine.</text>
        <dbReference type="EC" id="2.7.13.3"/>
    </reaction>
</comment>
<reference evidence="13 14" key="1">
    <citation type="journal article" date="2012" name="FEBS Lett.">
        <title>Anammox organism KSU-1 expresses a NirK-type copper-containing nitrite reductase instead of a NirS-type with cytochrome cd1.</title>
        <authorList>
            <person name="Hira D."/>
            <person name="Toh H."/>
            <person name="Migita C.T."/>
            <person name="Okubo H."/>
            <person name="Nishiyama T."/>
            <person name="Hattori M."/>
            <person name="Furukawa K."/>
            <person name="Fujii T."/>
        </authorList>
    </citation>
    <scope>NUCLEOTIDE SEQUENCE [LARGE SCALE GENOMIC DNA]</scope>
</reference>
<dbReference type="SMART" id="SM00387">
    <property type="entry name" value="HATPase_c"/>
    <property type="match status" value="1"/>
</dbReference>
<dbReference type="PROSITE" id="PS50109">
    <property type="entry name" value="HIS_KIN"/>
    <property type="match status" value="1"/>
</dbReference>
<dbReference type="Gene3D" id="3.30.450.20">
    <property type="entry name" value="PAS domain"/>
    <property type="match status" value="2"/>
</dbReference>
<keyword evidence="9" id="KW-0175">Coiled coil</keyword>
<dbReference type="InterPro" id="IPR001610">
    <property type="entry name" value="PAC"/>
</dbReference>
<evidence type="ECO:0000256" key="6">
    <source>
        <dbReference type="ARBA" id="ARBA00022777"/>
    </source>
</evidence>
<evidence type="ECO:0000256" key="8">
    <source>
        <dbReference type="ARBA" id="ARBA00023012"/>
    </source>
</evidence>
<dbReference type="SUPFAM" id="SSF55785">
    <property type="entry name" value="PYP-like sensor domain (PAS domain)"/>
    <property type="match status" value="2"/>
</dbReference>
<name>I3IN74_9BACT</name>
<keyword evidence="3" id="KW-0597">Phosphoprotein</keyword>
<dbReference type="InterPro" id="IPR000700">
    <property type="entry name" value="PAS-assoc_C"/>
</dbReference>
<dbReference type="SUPFAM" id="SSF47384">
    <property type="entry name" value="Homodimeric domain of signal transducing histidine kinase"/>
    <property type="match status" value="1"/>
</dbReference>
<dbReference type="InterPro" id="IPR004358">
    <property type="entry name" value="Sig_transdc_His_kin-like_C"/>
</dbReference>
<dbReference type="InterPro" id="IPR036890">
    <property type="entry name" value="HATPase_C_sf"/>
</dbReference>
<evidence type="ECO:0000256" key="4">
    <source>
        <dbReference type="ARBA" id="ARBA00022679"/>
    </source>
</evidence>
<dbReference type="Proteomes" id="UP000002985">
    <property type="component" value="Unassembled WGS sequence"/>
</dbReference>
<dbReference type="Pfam" id="PF02518">
    <property type="entry name" value="HATPase_c"/>
    <property type="match status" value="1"/>
</dbReference>
<keyword evidence="6 13" id="KW-0418">Kinase</keyword>
<evidence type="ECO:0000259" key="11">
    <source>
        <dbReference type="PROSITE" id="PS50109"/>
    </source>
</evidence>
<dbReference type="CDD" id="cd00082">
    <property type="entry name" value="HisKA"/>
    <property type="match status" value="1"/>
</dbReference>
<keyword evidence="5" id="KW-0547">Nucleotide-binding</keyword>
<keyword evidence="4" id="KW-0808">Transferase</keyword>
<sequence length="618" mass="70751">MVLHLSGLRCFEFILGVREIPNGFSLVQSGTIEPAKKRRDQKAKGSKSEGIKKRRDQKAKVTNILTYMNKKKSQKKEDNSLRRRAEEILEEKDTELQKIPSRDIKKLIHELQVYQIELEMQNEELRKAQSRIEESRSKYVDLYDFAPVGYCTMDRNGVIVEANLTLSSLLSVERKLLLRNPFSLFVAKGFKSYFYRHLQEVFLNGNKHMCELNMMGKDGTPYSVFLESIAIKDSKGTEFCRSVISNITDRRQAEEALRISESTYRLLMDSLPQHIFYKDRNFVYQSCNKSLADDLHIKPDEIRGKTDYDLYPAERAMKYRMDDIKLVKSGRTQETEETYIREGKECIIHIVRTPVKDEKGDVMGILSISWDITEKVLLQKEAEHTRHLAALGELAAGVGHEINNPITGIINCAQILLNKSSEGSREKDIAGRIKKEGDRIATIVSRLLMFTWPINQERKSKVKTCDIIKDTLILSEAQLRKEGIHIRVTIPQNLPELHTHPQQLEQVFLNIISNARYALNQKYPETHDNKLLEITGEEITIDDLRYVRITFYDHGTGIPAGIKDKVMTPFFTTKPRGIGTGLGLSISHGIINDHGGKLLIESVEGKFTKVFIILPVIS</sequence>
<gene>
    <name evidence="13" type="ORF">KSU1_C1573</name>
</gene>
<dbReference type="SMART" id="SM00086">
    <property type="entry name" value="PAC"/>
    <property type="match status" value="2"/>
</dbReference>
<dbReference type="GO" id="GO:0000155">
    <property type="term" value="F:phosphorelay sensor kinase activity"/>
    <property type="evidence" value="ECO:0007669"/>
    <property type="project" value="InterPro"/>
</dbReference>
<dbReference type="STRING" id="247490.KSU1_C1573"/>
<keyword evidence="14" id="KW-1185">Reference proteome</keyword>
<dbReference type="EMBL" id="BAFH01000003">
    <property type="protein sequence ID" value="GAB63169.1"/>
    <property type="molecule type" value="Genomic_DNA"/>
</dbReference>
<evidence type="ECO:0000313" key="14">
    <source>
        <dbReference type="Proteomes" id="UP000002985"/>
    </source>
</evidence>
<feature type="compositionally biased region" description="Basic and acidic residues" evidence="10">
    <location>
        <begin position="42"/>
        <end position="51"/>
    </location>
</feature>
<dbReference type="Gene3D" id="3.30.565.10">
    <property type="entry name" value="Histidine kinase-like ATPase, C-terminal domain"/>
    <property type="match status" value="1"/>
</dbReference>
<dbReference type="Gene3D" id="1.10.287.130">
    <property type="match status" value="1"/>
</dbReference>
<evidence type="ECO:0000256" key="2">
    <source>
        <dbReference type="ARBA" id="ARBA00012438"/>
    </source>
</evidence>